<dbReference type="GO" id="GO:0005524">
    <property type="term" value="F:ATP binding"/>
    <property type="evidence" value="ECO:0007669"/>
    <property type="project" value="InterPro"/>
</dbReference>
<dbReference type="AlphaFoldDB" id="A0A5A7N1E7"/>
<dbReference type="InterPro" id="IPR036185">
    <property type="entry name" value="DNA_heli_DnaB-like_N_sf"/>
</dbReference>
<feature type="compositionally biased region" description="Polar residues" evidence="4">
    <location>
        <begin position="1"/>
        <end position="10"/>
    </location>
</feature>
<evidence type="ECO:0000256" key="3">
    <source>
        <dbReference type="ARBA" id="ARBA00023125"/>
    </source>
</evidence>
<dbReference type="EMBL" id="BKCM01000008">
    <property type="protein sequence ID" value="GER01160.1"/>
    <property type="molecule type" value="Genomic_DNA"/>
</dbReference>
<reference evidence="6 7" key="1">
    <citation type="submission" date="2019-09" db="EMBL/GenBank/DDBJ databases">
        <title>NBRP : Genome information of microbial organism related human and environment.</title>
        <authorList>
            <person name="Hattori M."/>
            <person name="Oshima K."/>
            <person name="Inaba H."/>
            <person name="Suda W."/>
            <person name="Sakamoto M."/>
            <person name="Iino T."/>
            <person name="Kitahara M."/>
            <person name="Oshida Y."/>
            <person name="Iida T."/>
            <person name="Kudo T."/>
            <person name="Itoh T."/>
            <person name="Ohkuma M."/>
        </authorList>
    </citation>
    <scope>NUCLEOTIDE SEQUENCE [LARGE SCALE GENOMIC DNA]</scope>
    <source>
        <strain evidence="6 7">Mie-1</strain>
    </source>
</reference>
<dbReference type="InterPro" id="IPR027417">
    <property type="entry name" value="P-loop_NTPase"/>
</dbReference>
<evidence type="ECO:0000256" key="4">
    <source>
        <dbReference type="SAM" id="MobiDB-lite"/>
    </source>
</evidence>
<dbReference type="GO" id="GO:1990077">
    <property type="term" value="C:primosome complex"/>
    <property type="evidence" value="ECO:0007669"/>
    <property type="project" value="UniProtKB-KW"/>
</dbReference>
<comment type="caution">
    <text evidence="6">The sequence shown here is derived from an EMBL/GenBank/DDBJ whole genome shotgun (WGS) entry which is preliminary data.</text>
</comment>
<keyword evidence="7" id="KW-1185">Reference proteome</keyword>
<dbReference type="InterPro" id="IPR016136">
    <property type="entry name" value="DNA_helicase_N/primase_C"/>
</dbReference>
<evidence type="ECO:0000313" key="6">
    <source>
        <dbReference type="EMBL" id="GER01160.1"/>
    </source>
</evidence>
<evidence type="ECO:0000259" key="5">
    <source>
        <dbReference type="Pfam" id="PF00772"/>
    </source>
</evidence>
<sequence>MTEYTQNMTHSDARDSAADDTLDYRQPPSNLEVEQALLGAMLVNNEAAEQVREYLHPEHFFEPVHGRIYEMILRLIDRDHTADPIKLRPFFDKDEALADMGGGAYLARLAASAATIINAVDYGRTLRDLALRRSLISVGNEMVISAYDADPADSGEGQLEAAESKLFDLAQTGSAGTSFTPFRTAVYKALEAAEAAYKDPDKISGVSTGLKALDAQIGGLHPTDLLILAGRRPWGKPRWQPISPSMPPSAGLMTGTRGGYETHTRRGGGLFLVGNVGGSACSPCGGGPRQYQIRRNAPGPLDRFPI</sequence>
<dbReference type="InterPro" id="IPR007693">
    <property type="entry name" value="DNA_helicase_DnaB-like_N"/>
</dbReference>
<dbReference type="Proteomes" id="UP000325187">
    <property type="component" value="Unassembled WGS sequence"/>
</dbReference>
<evidence type="ECO:0000313" key="7">
    <source>
        <dbReference type="Proteomes" id="UP000325187"/>
    </source>
</evidence>
<dbReference type="GO" id="GO:0006269">
    <property type="term" value="P:DNA replication, synthesis of primer"/>
    <property type="evidence" value="ECO:0007669"/>
    <property type="project" value="UniProtKB-KW"/>
</dbReference>
<keyword evidence="2" id="KW-0235">DNA replication</keyword>
<dbReference type="Gene3D" id="3.40.50.300">
    <property type="entry name" value="P-loop containing nucleotide triphosphate hydrolases"/>
    <property type="match status" value="1"/>
</dbReference>
<dbReference type="GO" id="GO:0003677">
    <property type="term" value="F:DNA binding"/>
    <property type="evidence" value="ECO:0007669"/>
    <property type="project" value="UniProtKB-KW"/>
</dbReference>
<evidence type="ECO:0000256" key="1">
    <source>
        <dbReference type="ARBA" id="ARBA00022515"/>
    </source>
</evidence>
<dbReference type="GO" id="GO:0005829">
    <property type="term" value="C:cytosol"/>
    <property type="evidence" value="ECO:0007669"/>
    <property type="project" value="TreeGrafter"/>
</dbReference>
<protein>
    <recommendedName>
        <fullName evidence="5">DNA helicase DnaB-like N-terminal domain-containing protein</fullName>
    </recommendedName>
</protein>
<keyword evidence="1" id="KW-0639">Primosome</keyword>
<organism evidence="6 7">
    <name type="scientific">Iodidimonas gelatinilytica</name>
    <dbReference type="NCBI Taxonomy" id="1236966"/>
    <lineage>
        <taxon>Bacteria</taxon>
        <taxon>Pseudomonadati</taxon>
        <taxon>Pseudomonadota</taxon>
        <taxon>Alphaproteobacteria</taxon>
        <taxon>Iodidimonadales</taxon>
        <taxon>Iodidimonadaceae</taxon>
        <taxon>Iodidimonas</taxon>
    </lineage>
</organism>
<dbReference type="Gene3D" id="1.10.860.10">
    <property type="entry name" value="DNAb Helicase, Chain A"/>
    <property type="match status" value="1"/>
</dbReference>
<dbReference type="PANTHER" id="PTHR30153">
    <property type="entry name" value="REPLICATIVE DNA HELICASE DNAB"/>
    <property type="match status" value="1"/>
</dbReference>
<feature type="domain" description="DNA helicase DnaB-like N-terminal" evidence="5">
    <location>
        <begin position="26"/>
        <end position="128"/>
    </location>
</feature>
<evidence type="ECO:0000256" key="2">
    <source>
        <dbReference type="ARBA" id="ARBA00022705"/>
    </source>
</evidence>
<dbReference type="Pfam" id="PF00772">
    <property type="entry name" value="DnaB"/>
    <property type="match status" value="1"/>
</dbReference>
<dbReference type="PANTHER" id="PTHR30153:SF2">
    <property type="entry name" value="REPLICATIVE DNA HELICASE"/>
    <property type="match status" value="1"/>
</dbReference>
<name>A0A5A7N1E7_9PROT</name>
<dbReference type="SUPFAM" id="SSF48024">
    <property type="entry name" value="N-terminal domain of DnaB helicase"/>
    <property type="match status" value="1"/>
</dbReference>
<accession>A0A5A7N1E7</accession>
<dbReference type="GO" id="GO:0003678">
    <property type="term" value="F:DNA helicase activity"/>
    <property type="evidence" value="ECO:0007669"/>
    <property type="project" value="InterPro"/>
</dbReference>
<proteinExistence type="predicted"/>
<keyword evidence="3" id="KW-0238">DNA-binding</keyword>
<feature type="region of interest" description="Disordered" evidence="4">
    <location>
        <begin position="1"/>
        <end position="26"/>
    </location>
</feature>
<gene>
    <name evidence="6" type="ORF">JCM17845_17830</name>
</gene>